<dbReference type="SUPFAM" id="SSF53448">
    <property type="entry name" value="Nucleotide-diphospho-sugar transferases"/>
    <property type="match status" value="1"/>
</dbReference>
<dbReference type="Pfam" id="PF04488">
    <property type="entry name" value="Gly_transf_sug"/>
    <property type="match status" value="1"/>
</dbReference>
<comment type="caution">
    <text evidence="2">The sequence shown here is derived from an EMBL/GenBank/DDBJ whole genome shotgun (WGS) entry which is preliminary data.</text>
</comment>
<dbReference type="Proteomes" id="UP000562492">
    <property type="component" value="Unassembled WGS sequence"/>
</dbReference>
<evidence type="ECO:0000313" key="2">
    <source>
        <dbReference type="EMBL" id="MBB6576277.1"/>
    </source>
</evidence>
<name>A0ABR6RAU9_9BURK</name>
<gene>
    <name evidence="2" type="ORF">HNP33_000325</name>
</gene>
<evidence type="ECO:0000256" key="1">
    <source>
        <dbReference type="ARBA" id="ARBA00022679"/>
    </source>
</evidence>
<dbReference type="InterPro" id="IPR007577">
    <property type="entry name" value="GlycoTrfase_DXD_sugar-bd_CS"/>
</dbReference>
<dbReference type="Gene3D" id="3.90.550.20">
    <property type="match status" value="1"/>
</dbReference>
<dbReference type="InterPro" id="IPR051706">
    <property type="entry name" value="Glycosyltransferase_domain"/>
</dbReference>
<evidence type="ECO:0008006" key="4">
    <source>
        <dbReference type="Google" id="ProtNLM"/>
    </source>
</evidence>
<organism evidence="2 3">
    <name type="scientific">Comamonas odontotermitis</name>
    <dbReference type="NCBI Taxonomy" id="379895"/>
    <lineage>
        <taxon>Bacteria</taxon>
        <taxon>Pseudomonadati</taxon>
        <taxon>Pseudomonadota</taxon>
        <taxon>Betaproteobacteria</taxon>
        <taxon>Burkholderiales</taxon>
        <taxon>Comamonadaceae</taxon>
        <taxon>Comamonas</taxon>
    </lineage>
</organism>
<proteinExistence type="predicted"/>
<dbReference type="RefSeq" id="WP_184704562.1">
    <property type="nucleotide sequence ID" value="NZ_JACHKZ010000001.1"/>
</dbReference>
<keyword evidence="1" id="KW-0808">Transferase</keyword>
<sequence>MQKASNSSLKILHRIYFGFDGKPDPYIGYLKTWQEKLPDFEIRHWNADNLPIAACHFSRMMYELRDHAFLSDYFRWWVLREHGGVYLDADIEIVNGTIFRNLVEELEVSDKHHSFLGIDNKAGGWYTGHSMATHAGSPLSRFMCEVYEGLGPVSLWRRKIFYFMSPQLTSLYFAHNGHNVDGMGTTPHLDLPVIQHGVKIYPQEYFSPLTPVMRNNRGGFEIDAYTENTSICHHFSCSWHEADSPYLKGRDLNLLMLNEKVQLAGTLDSRNKKPKLLRVMRQLLSLFGQIPAKLKEIIKNA</sequence>
<protein>
    <recommendedName>
        <fullName evidence="4">Glycosyl transferase</fullName>
    </recommendedName>
</protein>
<reference evidence="2 3" key="1">
    <citation type="submission" date="2020-08" db="EMBL/GenBank/DDBJ databases">
        <title>Functional genomics of gut bacteria from endangered species of beetles.</title>
        <authorList>
            <person name="Carlos-Shanley C."/>
        </authorList>
    </citation>
    <scope>NUCLEOTIDE SEQUENCE [LARGE SCALE GENOMIC DNA]</scope>
    <source>
        <strain evidence="2 3">S00124</strain>
    </source>
</reference>
<dbReference type="PANTHER" id="PTHR32385">
    <property type="entry name" value="MANNOSYL PHOSPHORYLINOSITOL CERAMIDE SYNTHASE"/>
    <property type="match status" value="1"/>
</dbReference>
<dbReference type="PANTHER" id="PTHR32385:SF15">
    <property type="entry name" value="INOSITOL PHOSPHOCERAMIDE MANNOSYLTRANSFERASE 1"/>
    <property type="match status" value="1"/>
</dbReference>
<keyword evidence="3" id="KW-1185">Reference proteome</keyword>
<accession>A0ABR6RAU9</accession>
<evidence type="ECO:0000313" key="3">
    <source>
        <dbReference type="Proteomes" id="UP000562492"/>
    </source>
</evidence>
<dbReference type="EMBL" id="JACHKZ010000001">
    <property type="protein sequence ID" value="MBB6576277.1"/>
    <property type="molecule type" value="Genomic_DNA"/>
</dbReference>
<dbReference type="InterPro" id="IPR029044">
    <property type="entry name" value="Nucleotide-diphossugar_trans"/>
</dbReference>